<evidence type="ECO:0000313" key="2">
    <source>
        <dbReference type="Proteomes" id="UP000823941"/>
    </source>
</evidence>
<evidence type="ECO:0008006" key="3">
    <source>
        <dbReference type="Google" id="ProtNLM"/>
    </source>
</evidence>
<sequence length="56" mass="6237">MFAAGRVHGWAALMRHTTAGAAERLRRSCNTVVRAAGSWQASPVHEVWRRLQTHSP</sequence>
<proteinExistence type="predicted"/>
<comment type="caution">
    <text evidence="1">The sequence shown here is derived from an EMBL/GenBank/DDBJ whole genome shotgun (WGS) entry which is preliminary data.</text>
</comment>
<keyword evidence="2" id="KW-1185">Reference proteome</keyword>
<dbReference type="EMBL" id="JAHIBW010000018">
    <property type="protein sequence ID" value="KAG7302403.1"/>
    <property type="molecule type" value="Genomic_DNA"/>
</dbReference>
<gene>
    <name evidence="1" type="ORF">JYU34_013934</name>
</gene>
<reference evidence="1 2" key="1">
    <citation type="submission" date="2021-06" db="EMBL/GenBank/DDBJ databases">
        <title>A haploid diamondback moth (Plutella xylostella L.) genome assembly resolves 31 chromosomes and identifies a diamide resistance mutation.</title>
        <authorList>
            <person name="Ward C.M."/>
            <person name="Perry K.D."/>
            <person name="Baker G."/>
            <person name="Powis K."/>
            <person name="Heckel D.G."/>
            <person name="Baxter S.W."/>
        </authorList>
    </citation>
    <scope>NUCLEOTIDE SEQUENCE [LARGE SCALE GENOMIC DNA]</scope>
    <source>
        <strain evidence="1 2">LV</strain>
        <tissue evidence="1">Single pupa</tissue>
    </source>
</reference>
<name>A0ABQ7QBY8_PLUXY</name>
<accession>A0ABQ7QBY8</accession>
<protein>
    <recommendedName>
        <fullName evidence="3">Transposase</fullName>
    </recommendedName>
</protein>
<organism evidence="1 2">
    <name type="scientific">Plutella xylostella</name>
    <name type="common">Diamondback moth</name>
    <name type="synonym">Plutella maculipennis</name>
    <dbReference type="NCBI Taxonomy" id="51655"/>
    <lineage>
        <taxon>Eukaryota</taxon>
        <taxon>Metazoa</taxon>
        <taxon>Ecdysozoa</taxon>
        <taxon>Arthropoda</taxon>
        <taxon>Hexapoda</taxon>
        <taxon>Insecta</taxon>
        <taxon>Pterygota</taxon>
        <taxon>Neoptera</taxon>
        <taxon>Endopterygota</taxon>
        <taxon>Lepidoptera</taxon>
        <taxon>Glossata</taxon>
        <taxon>Ditrysia</taxon>
        <taxon>Yponomeutoidea</taxon>
        <taxon>Plutellidae</taxon>
        <taxon>Plutella</taxon>
    </lineage>
</organism>
<evidence type="ECO:0000313" key="1">
    <source>
        <dbReference type="EMBL" id="KAG7302403.1"/>
    </source>
</evidence>
<dbReference type="Proteomes" id="UP000823941">
    <property type="component" value="Chromosome 18"/>
</dbReference>